<protein>
    <recommendedName>
        <fullName evidence="4">Transmembrane protein</fullName>
    </recommendedName>
</protein>
<keyword evidence="1" id="KW-1133">Transmembrane helix</keyword>
<comment type="caution">
    <text evidence="2">The sequence shown here is derived from an EMBL/GenBank/DDBJ whole genome shotgun (WGS) entry which is preliminary data.</text>
</comment>
<keyword evidence="1" id="KW-0472">Membrane</keyword>
<dbReference type="EMBL" id="BQNB010013326">
    <property type="protein sequence ID" value="GJT14590.1"/>
    <property type="molecule type" value="Genomic_DNA"/>
</dbReference>
<sequence>MNQTRRNGVVLLAVESDQKVSCVCVFFRGFKKNPMRRVLGFLVLGFWVVVAMVLDEGDGVALLVVSNSETRSRGQGSVIRTYVDTKKPRKNMSLCSLLTVKSRREG</sequence>
<accession>A0ABQ5BID5</accession>
<reference evidence="2" key="2">
    <citation type="submission" date="2022-01" db="EMBL/GenBank/DDBJ databases">
        <authorList>
            <person name="Yamashiro T."/>
            <person name="Shiraishi A."/>
            <person name="Satake H."/>
            <person name="Nakayama K."/>
        </authorList>
    </citation>
    <scope>NUCLEOTIDE SEQUENCE</scope>
</reference>
<evidence type="ECO:0008006" key="4">
    <source>
        <dbReference type="Google" id="ProtNLM"/>
    </source>
</evidence>
<name>A0ABQ5BID5_9ASTR</name>
<reference evidence="2" key="1">
    <citation type="journal article" date="2022" name="Int. J. Mol. Sci.">
        <title>Draft Genome of Tanacetum Coccineum: Genomic Comparison of Closely Related Tanacetum-Family Plants.</title>
        <authorList>
            <person name="Yamashiro T."/>
            <person name="Shiraishi A."/>
            <person name="Nakayama K."/>
            <person name="Satake H."/>
        </authorList>
    </citation>
    <scope>NUCLEOTIDE SEQUENCE</scope>
</reference>
<proteinExistence type="predicted"/>
<evidence type="ECO:0000256" key="1">
    <source>
        <dbReference type="SAM" id="Phobius"/>
    </source>
</evidence>
<keyword evidence="3" id="KW-1185">Reference proteome</keyword>
<evidence type="ECO:0000313" key="2">
    <source>
        <dbReference type="EMBL" id="GJT14590.1"/>
    </source>
</evidence>
<gene>
    <name evidence="2" type="ORF">Tco_0861632</name>
</gene>
<keyword evidence="1" id="KW-0812">Transmembrane</keyword>
<dbReference type="Proteomes" id="UP001151760">
    <property type="component" value="Unassembled WGS sequence"/>
</dbReference>
<feature type="transmembrane region" description="Helical" evidence="1">
    <location>
        <begin position="38"/>
        <end position="54"/>
    </location>
</feature>
<organism evidence="2 3">
    <name type="scientific">Tanacetum coccineum</name>
    <dbReference type="NCBI Taxonomy" id="301880"/>
    <lineage>
        <taxon>Eukaryota</taxon>
        <taxon>Viridiplantae</taxon>
        <taxon>Streptophyta</taxon>
        <taxon>Embryophyta</taxon>
        <taxon>Tracheophyta</taxon>
        <taxon>Spermatophyta</taxon>
        <taxon>Magnoliopsida</taxon>
        <taxon>eudicotyledons</taxon>
        <taxon>Gunneridae</taxon>
        <taxon>Pentapetalae</taxon>
        <taxon>asterids</taxon>
        <taxon>campanulids</taxon>
        <taxon>Asterales</taxon>
        <taxon>Asteraceae</taxon>
        <taxon>Asteroideae</taxon>
        <taxon>Anthemideae</taxon>
        <taxon>Anthemidinae</taxon>
        <taxon>Tanacetum</taxon>
    </lineage>
</organism>
<evidence type="ECO:0000313" key="3">
    <source>
        <dbReference type="Proteomes" id="UP001151760"/>
    </source>
</evidence>